<evidence type="ECO:0000256" key="8">
    <source>
        <dbReference type="ARBA" id="ARBA00022989"/>
    </source>
</evidence>
<accession>A0A4R5VWI5</accession>
<evidence type="ECO:0000256" key="6">
    <source>
        <dbReference type="ARBA" id="ARBA00022692"/>
    </source>
</evidence>
<keyword evidence="4" id="KW-1003">Cell membrane</keyword>
<dbReference type="InterPro" id="IPR051045">
    <property type="entry name" value="TonB-dependent_transducer"/>
</dbReference>
<comment type="similarity">
    <text evidence="2">Belongs to the TonB family.</text>
</comment>
<dbReference type="SUPFAM" id="SSF74653">
    <property type="entry name" value="TolA/TonB C-terminal domain"/>
    <property type="match status" value="1"/>
</dbReference>
<dbReference type="GO" id="GO:0055085">
    <property type="term" value="P:transmembrane transport"/>
    <property type="evidence" value="ECO:0007669"/>
    <property type="project" value="InterPro"/>
</dbReference>
<dbReference type="GO" id="GO:0015031">
    <property type="term" value="P:protein transport"/>
    <property type="evidence" value="ECO:0007669"/>
    <property type="project" value="UniProtKB-KW"/>
</dbReference>
<evidence type="ECO:0000259" key="11">
    <source>
        <dbReference type="PROSITE" id="PS52015"/>
    </source>
</evidence>
<keyword evidence="7" id="KW-0653">Protein transport</keyword>
<keyword evidence="5" id="KW-0997">Cell inner membrane</keyword>
<name>A0A4R5VWI5_9BURK</name>
<keyword evidence="3" id="KW-0813">Transport</keyword>
<gene>
    <name evidence="12" type="ORF">E2I14_16400</name>
</gene>
<dbReference type="Proteomes" id="UP000294829">
    <property type="component" value="Unassembled WGS sequence"/>
</dbReference>
<evidence type="ECO:0000313" key="13">
    <source>
        <dbReference type="Proteomes" id="UP000294829"/>
    </source>
</evidence>
<dbReference type="PROSITE" id="PS52015">
    <property type="entry name" value="TONB_CTD"/>
    <property type="match status" value="1"/>
</dbReference>
<keyword evidence="13" id="KW-1185">Reference proteome</keyword>
<evidence type="ECO:0000256" key="3">
    <source>
        <dbReference type="ARBA" id="ARBA00022448"/>
    </source>
</evidence>
<evidence type="ECO:0000256" key="2">
    <source>
        <dbReference type="ARBA" id="ARBA00006555"/>
    </source>
</evidence>
<dbReference type="GO" id="GO:0005886">
    <property type="term" value="C:plasma membrane"/>
    <property type="evidence" value="ECO:0007669"/>
    <property type="project" value="UniProtKB-SubCell"/>
</dbReference>
<sequence length="215" mass="22999">MKFALDIQPQHRSMTSLIVVGAMHIALFAALIYGLKTTSIDVIRQEDVIVFPPKPLPDPPQVEHDPVKLKDPVTPTIIPPDLPPVEVDPNRVITLPPQPPHTSGGNEIGGKEGGVGIDVPAAVFVGAVVEAKSCDKPEYPRNSLRNGDTGVVTLGLLIGVDGKVSESRIEQTSGHKELDRAALAGLSLCKFKPATLDGKAQKSWAKLQYAWNLAD</sequence>
<protein>
    <submittedName>
        <fullName evidence="12">Energy transducer TonB</fullName>
    </submittedName>
</protein>
<reference evidence="12 13" key="1">
    <citation type="submission" date="2019-03" db="EMBL/GenBank/DDBJ databases">
        <title>Sapientia aquatica gen. nov., sp. nov., isolated from a crater lake.</title>
        <authorList>
            <person name="Felfoldi T."/>
            <person name="Szabo A."/>
            <person name="Toth E."/>
            <person name="Schumann P."/>
            <person name="Keki Z."/>
            <person name="Marialigeti K."/>
            <person name="Mathe I."/>
        </authorList>
    </citation>
    <scope>NUCLEOTIDE SEQUENCE [LARGE SCALE GENOMIC DNA]</scope>
    <source>
        <strain evidence="12 13">SA-152</strain>
    </source>
</reference>
<dbReference type="PANTHER" id="PTHR33446:SF2">
    <property type="entry name" value="PROTEIN TONB"/>
    <property type="match status" value="1"/>
</dbReference>
<evidence type="ECO:0000256" key="4">
    <source>
        <dbReference type="ARBA" id="ARBA00022475"/>
    </source>
</evidence>
<organism evidence="12 13">
    <name type="scientific">Sapientia aquatica</name>
    <dbReference type="NCBI Taxonomy" id="1549640"/>
    <lineage>
        <taxon>Bacteria</taxon>
        <taxon>Pseudomonadati</taxon>
        <taxon>Pseudomonadota</taxon>
        <taxon>Betaproteobacteria</taxon>
        <taxon>Burkholderiales</taxon>
        <taxon>Oxalobacteraceae</taxon>
        <taxon>Sapientia</taxon>
    </lineage>
</organism>
<dbReference type="PANTHER" id="PTHR33446">
    <property type="entry name" value="PROTEIN TONB-RELATED"/>
    <property type="match status" value="1"/>
</dbReference>
<keyword evidence="6 10" id="KW-0812">Transmembrane</keyword>
<dbReference type="NCBIfam" id="TIGR01352">
    <property type="entry name" value="tonB_Cterm"/>
    <property type="match status" value="1"/>
</dbReference>
<evidence type="ECO:0000256" key="10">
    <source>
        <dbReference type="SAM" id="Phobius"/>
    </source>
</evidence>
<evidence type="ECO:0000256" key="5">
    <source>
        <dbReference type="ARBA" id="ARBA00022519"/>
    </source>
</evidence>
<comment type="subcellular location">
    <subcellularLocation>
        <location evidence="1">Cell inner membrane</location>
        <topology evidence="1">Single-pass membrane protein</topology>
        <orientation evidence="1">Periplasmic side</orientation>
    </subcellularLocation>
</comment>
<evidence type="ECO:0000313" key="12">
    <source>
        <dbReference type="EMBL" id="TDK62584.1"/>
    </source>
</evidence>
<dbReference type="InterPro" id="IPR037682">
    <property type="entry name" value="TonB_C"/>
</dbReference>
<dbReference type="EMBL" id="SMYL01000011">
    <property type="protein sequence ID" value="TDK62584.1"/>
    <property type="molecule type" value="Genomic_DNA"/>
</dbReference>
<dbReference type="OrthoDB" id="8724624at2"/>
<proteinExistence type="inferred from homology"/>
<keyword evidence="9 10" id="KW-0472">Membrane</keyword>
<dbReference type="AlphaFoldDB" id="A0A4R5VWI5"/>
<dbReference type="Pfam" id="PF03544">
    <property type="entry name" value="TonB_C"/>
    <property type="match status" value="1"/>
</dbReference>
<feature type="transmembrane region" description="Helical" evidence="10">
    <location>
        <begin position="12"/>
        <end position="35"/>
    </location>
</feature>
<dbReference type="InterPro" id="IPR006260">
    <property type="entry name" value="TonB/TolA_C"/>
</dbReference>
<keyword evidence="8 10" id="KW-1133">Transmembrane helix</keyword>
<feature type="domain" description="TonB C-terminal" evidence="11">
    <location>
        <begin position="124"/>
        <end position="215"/>
    </location>
</feature>
<evidence type="ECO:0000256" key="7">
    <source>
        <dbReference type="ARBA" id="ARBA00022927"/>
    </source>
</evidence>
<dbReference type="Gene3D" id="3.30.1150.10">
    <property type="match status" value="1"/>
</dbReference>
<evidence type="ECO:0000256" key="9">
    <source>
        <dbReference type="ARBA" id="ARBA00023136"/>
    </source>
</evidence>
<evidence type="ECO:0000256" key="1">
    <source>
        <dbReference type="ARBA" id="ARBA00004383"/>
    </source>
</evidence>
<dbReference type="RefSeq" id="WP_133330525.1">
    <property type="nucleotide sequence ID" value="NZ_SMYL01000011.1"/>
</dbReference>
<comment type="caution">
    <text evidence="12">The sequence shown here is derived from an EMBL/GenBank/DDBJ whole genome shotgun (WGS) entry which is preliminary data.</text>
</comment>